<reference evidence="2 5" key="3">
    <citation type="submission" date="2018-07" db="EMBL/GenBank/DDBJ databases">
        <title>Leeuwenhoekiella genomics.</title>
        <authorList>
            <person name="Tahon G."/>
            <person name="Willems A."/>
        </authorList>
    </citation>
    <scope>NUCLEOTIDE SEQUENCE [LARGE SCALE GENOMIC DNA]</scope>
    <source>
        <strain evidence="2 5">LMG 24856</strain>
    </source>
</reference>
<evidence type="ECO:0000313" key="2">
    <source>
        <dbReference type="EMBL" id="RXG29819.1"/>
    </source>
</evidence>
<organism evidence="3 4">
    <name type="scientific">Leeuwenhoekiella palythoae</name>
    <dbReference type="NCBI Taxonomy" id="573501"/>
    <lineage>
        <taxon>Bacteria</taxon>
        <taxon>Pseudomonadati</taxon>
        <taxon>Bacteroidota</taxon>
        <taxon>Flavobacteriia</taxon>
        <taxon>Flavobacteriales</taxon>
        <taxon>Flavobacteriaceae</taxon>
        <taxon>Leeuwenhoekiella</taxon>
    </lineage>
</organism>
<protein>
    <submittedName>
        <fullName evidence="3">Uncharacterized protein</fullName>
    </submittedName>
</protein>
<dbReference type="EMBL" id="QOVN01000003">
    <property type="protein sequence ID" value="RXG29819.1"/>
    <property type="molecule type" value="Genomic_DNA"/>
</dbReference>
<keyword evidence="1" id="KW-1133">Transmembrane helix</keyword>
<evidence type="ECO:0000313" key="4">
    <source>
        <dbReference type="Proteomes" id="UP000184240"/>
    </source>
</evidence>
<feature type="transmembrane region" description="Helical" evidence="1">
    <location>
        <begin position="7"/>
        <end position="27"/>
    </location>
</feature>
<feature type="transmembrane region" description="Helical" evidence="1">
    <location>
        <begin position="33"/>
        <end position="50"/>
    </location>
</feature>
<dbReference type="Proteomes" id="UP000184240">
    <property type="component" value="Unassembled WGS sequence"/>
</dbReference>
<reference evidence="3" key="2">
    <citation type="submission" date="2016-11" db="EMBL/GenBank/DDBJ databases">
        <authorList>
            <person name="Jaros S."/>
            <person name="Januszkiewicz K."/>
            <person name="Wedrychowicz H."/>
        </authorList>
    </citation>
    <scope>NUCLEOTIDE SEQUENCE [LARGE SCALE GENOMIC DNA]</scope>
    <source>
        <strain evidence="3">DSM 19859</strain>
    </source>
</reference>
<evidence type="ECO:0000256" key="1">
    <source>
        <dbReference type="SAM" id="Phobius"/>
    </source>
</evidence>
<evidence type="ECO:0000313" key="5">
    <source>
        <dbReference type="Proteomes" id="UP000290037"/>
    </source>
</evidence>
<name>A0A1M5Z2F9_9FLAO</name>
<accession>A0A1M5Z2F9</accession>
<dbReference type="Proteomes" id="UP000290037">
    <property type="component" value="Unassembled WGS sequence"/>
</dbReference>
<keyword evidence="5" id="KW-1185">Reference proteome</keyword>
<sequence length="54" mass="6096">MKEEHKRAAILFAVLAAFAIIICFFQPSFGKGLLFGLGIAVLIYILRSFLPRRQ</sequence>
<dbReference type="EMBL" id="FQXT01000004">
    <property type="protein sequence ID" value="SHI18361.1"/>
    <property type="molecule type" value="Genomic_DNA"/>
</dbReference>
<evidence type="ECO:0000313" key="3">
    <source>
        <dbReference type="EMBL" id="SHI18361.1"/>
    </source>
</evidence>
<reference evidence="4" key="1">
    <citation type="submission" date="2016-11" db="EMBL/GenBank/DDBJ databases">
        <authorList>
            <person name="Varghese N."/>
            <person name="Submissions S."/>
        </authorList>
    </citation>
    <scope>NUCLEOTIDE SEQUENCE [LARGE SCALE GENOMIC DNA]</scope>
    <source>
        <strain evidence="4">DSM 19859</strain>
    </source>
</reference>
<dbReference type="RefSeq" id="WP_164916934.1">
    <property type="nucleotide sequence ID" value="NZ_CAXPJH010000012.1"/>
</dbReference>
<keyword evidence="1" id="KW-0472">Membrane</keyword>
<keyword evidence="1" id="KW-0812">Transmembrane</keyword>
<gene>
    <name evidence="2" type="ORF">DSM01_1921</name>
    <name evidence="3" type="ORF">SAMN04487999_2644</name>
</gene>
<proteinExistence type="predicted"/>
<dbReference type="AlphaFoldDB" id="A0A1M5Z2F9"/>